<dbReference type="InParanoid" id="A0A1X7VHA8"/>
<sequence length="42" mass="4974">FPNITVYCPIHQQHPGICTDFESFSTCKYFYNVFKVQLCILK</sequence>
<name>A0A1X7VHA8_AMPQE</name>
<organism evidence="1">
    <name type="scientific">Amphimedon queenslandica</name>
    <name type="common">Sponge</name>
    <dbReference type="NCBI Taxonomy" id="400682"/>
    <lineage>
        <taxon>Eukaryota</taxon>
        <taxon>Metazoa</taxon>
        <taxon>Porifera</taxon>
        <taxon>Demospongiae</taxon>
        <taxon>Heteroscleromorpha</taxon>
        <taxon>Haplosclerida</taxon>
        <taxon>Niphatidae</taxon>
        <taxon>Amphimedon</taxon>
    </lineage>
</organism>
<dbReference type="EnsemblMetazoa" id="Aqu2.1.39169_001">
    <property type="protein sequence ID" value="Aqu2.1.39169_001"/>
    <property type="gene ID" value="Aqu2.1.39169"/>
</dbReference>
<reference evidence="1" key="1">
    <citation type="submission" date="2017-05" db="UniProtKB">
        <authorList>
            <consortium name="EnsemblMetazoa"/>
        </authorList>
    </citation>
    <scope>IDENTIFICATION</scope>
</reference>
<protein>
    <submittedName>
        <fullName evidence="1">Uncharacterized protein</fullName>
    </submittedName>
</protein>
<evidence type="ECO:0000313" key="1">
    <source>
        <dbReference type="EnsemblMetazoa" id="Aqu2.1.39169_001"/>
    </source>
</evidence>
<dbReference type="AlphaFoldDB" id="A0A1X7VHA8"/>
<proteinExistence type="predicted"/>
<accession>A0A1X7VHA8</accession>